<dbReference type="GO" id="GO:0007129">
    <property type="term" value="P:homologous chromosome pairing at meiosis"/>
    <property type="evidence" value="ECO:0007669"/>
    <property type="project" value="TreeGrafter"/>
</dbReference>
<dbReference type="EMBL" id="GL832992">
    <property type="protein sequence ID" value="EGD80396.1"/>
    <property type="molecule type" value="Genomic_DNA"/>
</dbReference>
<keyword evidence="4" id="KW-0539">Nucleus</keyword>
<sequence>MPQCMAWTIKPSLAPAILDALSNLNVAPARLREICDHVLGQLGSHSPECLPIVIKFLMQQGGAVVEGSGRCCRSVTGWHLMRALQRRGCGQLKTTMAQPITALDLLVLLLLHHQNAYRRRAETTVIKLASTGLLTAAMAAAMFARHTRAFLTCFPSIVHMADILSRRQSGRRPRTATAGGGRGAGGAHWHGAGTGGGRSHACAATVAGHRPPEAAAPVCALMLDGTLDCLSNLHFIHILPFFRVLTTLTFDRQRTAAAGLVGRWCLSQSNEELKRTGTIAATTVIRTLFALANDVRIPIDGAFMCSCATISPLIYVDNNNSHQEQAHPSGCVNGDGGLTIDPPPPRPFGFRSLADPGRHDTRAREVGKDTHAVVNKKTLQAPFETKLQLPSGIAAQDRRGDKIAKARCWDADLFTFLMSLQPFVWWDLSLRTGDLNPEEELTVAEACSDDVLFRTVVDGQRVEASDPTLQQGRWAPCTLATERVTDAAALERADGTTFPRAAPWS</sequence>
<feature type="compositionally biased region" description="Gly residues" evidence="6">
    <location>
        <begin position="178"/>
        <end position="190"/>
    </location>
</feature>
<dbReference type="PANTHER" id="PTHR32086">
    <property type="entry name" value="FANCONI ANEMIA GROUP D2 PROTEIN"/>
    <property type="match status" value="1"/>
</dbReference>
<dbReference type="AlphaFoldDB" id="F2URZ1"/>
<keyword evidence="2" id="KW-1017">Isopeptide bond</keyword>
<accession>F2URZ1</accession>
<comment type="similarity">
    <text evidence="5">Belongs to the Fanconi anemia protein FANCD2 family.</text>
</comment>
<evidence type="ECO:0000256" key="5">
    <source>
        <dbReference type="ARBA" id="ARBA00093456"/>
    </source>
</evidence>
<keyword evidence="3" id="KW-0832">Ubl conjugation</keyword>
<feature type="region of interest" description="Disordered" evidence="6">
    <location>
        <begin position="168"/>
        <end position="190"/>
    </location>
</feature>
<dbReference type="STRING" id="946362.F2URZ1"/>
<dbReference type="InParanoid" id="F2URZ1"/>
<dbReference type="GO" id="GO:0070182">
    <property type="term" value="F:DNA polymerase binding"/>
    <property type="evidence" value="ECO:0007669"/>
    <property type="project" value="TreeGrafter"/>
</dbReference>
<proteinExistence type="inferred from homology"/>
<gene>
    <name evidence="8" type="ORF">PTSG_10650</name>
</gene>
<evidence type="ECO:0000256" key="2">
    <source>
        <dbReference type="ARBA" id="ARBA00022499"/>
    </source>
</evidence>
<evidence type="ECO:0000256" key="1">
    <source>
        <dbReference type="ARBA" id="ARBA00004123"/>
    </source>
</evidence>
<dbReference type="InterPro" id="IPR029448">
    <property type="entry name" value="FANCD2"/>
</dbReference>
<keyword evidence="7" id="KW-1133">Transmembrane helix</keyword>
<dbReference type="GO" id="GO:0036297">
    <property type="term" value="P:interstrand cross-link repair"/>
    <property type="evidence" value="ECO:0007669"/>
    <property type="project" value="TreeGrafter"/>
</dbReference>
<keyword evidence="7" id="KW-0812">Transmembrane</keyword>
<evidence type="ECO:0000256" key="3">
    <source>
        <dbReference type="ARBA" id="ARBA00022843"/>
    </source>
</evidence>
<dbReference type="Proteomes" id="UP000007799">
    <property type="component" value="Unassembled WGS sequence"/>
</dbReference>
<protein>
    <submittedName>
        <fullName evidence="8">Uncharacterized protein</fullName>
    </submittedName>
</protein>
<comment type="subcellular location">
    <subcellularLocation>
        <location evidence="1">Nucleus</location>
    </subcellularLocation>
</comment>
<dbReference type="GO" id="GO:1990918">
    <property type="term" value="P:double-strand break repair involved in meiotic recombination"/>
    <property type="evidence" value="ECO:0007669"/>
    <property type="project" value="TreeGrafter"/>
</dbReference>
<evidence type="ECO:0000256" key="4">
    <source>
        <dbReference type="ARBA" id="ARBA00023242"/>
    </source>
</evidence>
<dbReference type="RefSeq" id="XP_004988186.1">
    <property type="nucleotide sequence ID" value="XM_004988129.1"/>
</dbReference>
<feature type="transmembrane region" description="Helical" evidence="7">
    <location>
        <begin position="125"/>
        <end position="143"/>
    </location>
</feature>
<reference evidence="8" key="1">
    <citation type="submission" date="2009-08" db="EMBL/GenBank/DDBJ databases">
        <title>Annotation of Salpingoeca rosetta.</title>
        <authorList>
            <consortium name="The Broad Institute Genome Sequencing Platform"/>
            <person name="Russ C."/>
            <person name="Cuomo C."/>
            <person name="Burger G."/>
            <person name="Gray M.W."/>
            <person name="Holland P.W.H."/>
            <person name="King N."/>
            <person name="Lang F.B.F."/>
            <person name="Roger A.J."/>
            <person name="Ruiz-Trillo I."/>
            <person name="Young S.K."/>
            <person name="Zeng Q."/>
            <person name="Gargeya S."/>
            <person name="Alvarado L."/>
            <person name="Berlin A."/>
            <person name="Chapman S.B."/>
            <person name="Chen Z."/>
            <person name="Freedman E."/>
            <person name="Gellesch M."/>
            <person name="Goldberg J."/>
            <person name="Griggs A."/>
            <person name="Gujja S."/>
            <person name="Heilman E."/>
            <person name="Heiman D."/>
            <person name="Howarth C."/>
            <person name="Mehta T."/>
            <person name="Neiman D."/>
            <person name="Pearson M."/>
            <person name="Roberts A."/>
            <person name="Saif S."/>
            <person name="Shea T."/>
            <person name="Shenoy N."/>
            <person name="Sisk P."/>
            <person name="Stolte C."/>
            <person name="Sykes S."/>
            <person name="White J."/>
            <person name="Yandava C."/>
            <person name="Haas B."/>
            <person name="Nusbaum C."/>
            <person name="Birren B."/>
        </authorList>
    </citation>
    <scope>NUCLEOTIDE SEQUENCE [LARGE SCALE GENOMIC DNA]</scope>
    <source>
        <strain evidence="8">ATCC 50818</strain>
    </source>
</reference>
<organism evidence="9">
    <name type="scientific">Salpingoeca rosetta (strain ATCC 50818 / BSB-021)</name>
    <dbReference type="NCBI Taxonomy" id="946362"/>
    <lineage>
        <taxon>Eukaryota</taxon>
        <taxon>Choanoflagellata</taxon>
        <taxon>Craspedida</taxon>
        <taxon>Salpingoecidae</taxon>
        <taxon>Salpingoeca</taxon>
    </lineage>
</organism>
<evidence type="ECO:0000256" key="7">
    <source>
        <dbReference type="SAM" id="Phobius"/>
    </source>
</evidence>
<keyword evidence="7" id="KW-0472">Membrane</keyword>
<dbReference type="KEGG" id="sre:PTSG_10650"/>
<evidence type="ECO:0000256" key="6">
    <source>
        <dbReference type="SAM" id="MobiDB-lite"/>
    </source>
</evidence>
<keyword evidence="9" id="KW-1185">Reference proteome</keyword>
<dbReference type="PANTHER" id="PTHR32086:SF0">
    <property type="entry name" value="FANCONI ANEMIA GROUP D2 PROTEIN"/>
    <property type="match status" value="1"/>
</dbReference>
<dbReference type="OrthoDB" id="27031at2759"/>
<name>F2URZ1_SALR5</name>
<evidence type="ECO:0000313" key="8">
    <source>
        <dbReference type="EMBL" id="EGD80396.1"/>
    </source>
</evidence>
<dbReference type="GO" id="GO:0000793">
    <property type="term" value="C:condensed chromosome"/>
    <property type="evidence" value="ECO:0007669"/>
    <property type="project" value="TreeGrafter"/>
</dbReference>
<dbReference type="GO" id="GO:0005634">
    <property type="term" value="C:nucleus"/>
    <property type="evidence" value="ECO:0007669"/>
    <property type="project" value="UniProtKB-SubCell"/>
</dbReference>
<dbReference type="GO" id="GO:0031573">
    <property type="term" value="P:mitotic intra-S DNA damage checkpoint signaling"/>
    <property type="evidence" value="ECO:0007669"/>
    <property type="project" value="TreeGrafter"/>
</dbReference>
<evidence type="ECO:0000313" key="9">
    <source>
        <dbReference type="Proteomes" id="UP000007799"/>
    </source>
</evidence>
<dbReference type="GeneID" id="16068712"/>